<feature type="domain" description="Gfo/Idh/MocA-like oxidoreductase N-terminal" evidence="1">
    <location>
        <begin position="5"/>
        <end position="120"/>
    </location>
</feature>
<accession>A0A7C2XQ73</accession>
<comment type="caution">
    <text evidence="3">The sequence shown here is derived from an EMBL/GenBank/DDBJ whole genome shotgun (WGS) entry which is preliminary data.</text>
</comment>
<reference evidence="3" key="1">
    <citation type="journal article" date="2020" name="mSystems">
        <title>Genome- and Community-Level Interaction Insights into Carbon Utilization and Element Cycling Functions of Hydrothermarchaeota in Hydrothermal Sediment.</title>
        <authorList>
            <person name="Zhou Z."/>
            <person name="Liu Y."/>
            <person name="Xu W."/>
            <person name="Pan J."/>
            <person name="Luo Z.H."/>
            <person name="Li M."/>
        </authorList>
    </citation>
    <scope>NUCLEOTIDE SEQUENCE [LARGE SCALE GENOMIC DNA]</scope>
    <source>
        <strain evidence="3">SpSt-1224</strain>
    </source>
</reference>
<feature type="domain" description="GFO/IDH/MocA-like oxidoreductase" evidence="2">
    <location>
        <begin position="156"/>
        <end position="226"/>
    </location>
</feature>
<dbReference type="PANTHER" id="PTHR43377">
    <property type="entry name" value="BILIVERDIN REDUCTASE A"/>
    <property type="match status" value="1"/>
</dbReference>
<dbReference type="Pfam" id="PF22725">
    <property type="entry name" value="GFO_IDH_MocA_C3"/>
    <property type="match status" value="1"/>
</dbReference>
<dbReference type="InterPro" id="IPR055170">
    <property type="entry name" value="GFO_IDH_MocA-like_dom"/>
</dbReference>
<dbReference type="Gene3D" id="3.30.360.10">
    <property type="entry name" value="Dihydrodipicolinate Reductase, domain 2"/>
    <property type="match status" value="1"/>
</dbReference>
<proteinExistence type="predicted"/>
<dbReference type="InterPro" id="IPR051450">
    <property type="entry name" value="Gfo/Idh/MocA_Oxidoreductases"/>
</dbReference>
<dbReference type="Pfam" id="PF01408">
    <property type="entry name" value="GFO_IDH_MocA"/>
    <property type="match status" value="1"/>
</dbReference>
<dbReference type="AlphaFoldDB" id="A0A7C2XQ73"/>
<name>A0A7C2XQ73_9BACT</name>
<dbReference type="SUPFAM" id="SSF55347">
    <property type="entry name" value="Glyceraldehyde-3-phosphate dehydrogenase-like, C-terminal domain"/>
    <property type="match status" value="1"/>
</dbReference>
<dbReference type="Gene3D" id="3.40.50.720">
    <property type="entry name" value="NAD(P)-binding Rossmann-like Domain"/>
    <property type="match status" value="1"/>
</dbReference>
<dbReference type="SUPFAM" id="SSF51735">
    <property type="entry name" value="NAD(P)-binding Rossmann-fold domains"/>
    <property type="match status" value="1"/>
</dbReference>
<gene>
    <name evidence="3" type="ORF">ENN98_00825</name>
</gene>
<dbReference type="PANTHER" id="PTHR43377:SF1">
    <property type="entry name" value="BILIVERDIN REDUCTASE A"/>
    <property type="match status" value="1"/>
</dbReference>
<dbReference type="GO" id="GO:0000166">
    <property type="term" value="F:nucleotide binding"/>
    <property type="evidence" value="ECO:0007669"/>
    <property type="project" value="InterPro"/>
</dbReference>
<protein>
    <submittedName>
        <fullName evidence="3">Gfo/Idh/MocA family oxidoreductase</fullName>
    </submittedName>
</protein>
<dbReference type="InterPro" id="IPR036291">
    <property type="entry name" value="NAD(P)-bd_dom_sf"/>
</dbReference>
<dbReference type="EMBL" id="DSDS01000017">
    <property type="protein sequence ID" value="HET97251.1"/>
    <property type="molecule type" value="Genomic_DNA"/>
</dbReference>
<organism evidence="3">
    <name type="scientific">Desulfurivibrio alkaliphilus</name>
    <dbReference type="NCBI Taxonomy" id="427923"/>
    <lineage>
        <taxon>Bacteria</taxon>
        <taxon>Pseudomonadati</taxon>
        <taxon>Thermodesulfobacteriota</taxon>
        <taxon>Desulfobulbia</taxon>
        <taxon>Desulfobulbales</taxon>
        <taxon>Desulfobulbaceae</taxon>
        <taxon>Desulfurivibrio</taxon>
    </lineage>
</organism>
<evidence type="ECO:0000259" key="1">
    <source>
        <dbReference type="Pfam" id="PF01408"/>
    </source>
</evidence>
<dbReference type="InterPro" id="IPR000683">
    <property type="entry name" value="Gfo/Idh/MocA-like_OxRdtase_N"/>
</dbReference>
<evidence type="ECO:0000313" key="3">
    <source>
        <dbReference type="EMBL" id="HET97251.1"/>
    </source>
</evidence>
<dbReference type="Proteomes" id="UP000885986">
    <property type="component" value="Unassembled WGS sequence"/>
</dbReference>
<sequence length="325" mass="36049">MKKIAVGVIGVGHLGKFHAAKYAAMPEAELVGVVDLDPDQAARVARDCGTRPFGDYRELLGQVEAVSVVVPTVHHYQVARDCLEQGVDIMLEKPMTTTLEEADRLIALAEAGNRILQVGHIERYNPAVVALEGLLTRPLFIESHRIHMFKPRGLDVDVVLDLMIHDIDIILSIVDSPISSIHTVGVPVVTPITDIANARIIFENGCTANITVSRISKDNIRRLRIFQPKSYISVDYGKKSLMMIRLKDELNQLGLPQEEIITVALPEQDALEAELRDFIGNVRERTTPKVSGVQGRMALAVAQEIMQQIKDNFSKYRDLIQPPQA</sequence>
<evidence type="ECO:0000259" key="2">
    <source>
        <dbReference type="Pfam" id="PF22725"/>
    </source>
</evidence>